<feature type="compositionally biased region" description="Basic residues" evidence="1">
    <location>
        <begin position="273"/>
        <end position="283"/>
    </location>
</feature>
<evidence type="ECO:0000256" key="1">
    <source>
        <dbReference type="SAM" id="MobiDB-lite"/>
    </source>
</evidence>
<sequence>MGRKSVRVESDSDKEDGGAKINTSMGDAMEIDSTPAPAIDKKKAAADARAERAARRKQRREQLADGESPSTSLASTPNPDTESTTPAKVEKKTKRKKAEKKSSPKKAQAETDTTTETAAVPESAAVVDPAPMPVSESSNPPINDTEPLPFVIDVKPTKAAVVHDDDHSASASDKGTSVAPSSVNGDGLNRAARRRLMQIERQRSVIKKQLGIPDDSDERQTEVDERLAAWTTQFDDKAHARAAKKLAKKEAGRGKRQGKLLTGRNNNYEKQKQIKKQKQKQALRLRQEAGSGTS</sequence>
<feature type="region of interest" description="Disordered" evidence="1">
    <location>
        <begin position="241"/>
        <end position="294"/>
    </location>
</feature>
<organism evidence="2 3">
    <name type="scientific">Colletotrichum sojae</name>
    <dbReference type="NCBI Taxonomy" id="2175907"/>
    <lineage>
        <taxon>Eukaryota</taxon>
        <taxon>Fungi</taxon>
        <taxon>Dikarya</taxon>
        <taxon>Ascomycota</taxon>
        <taxon>Pezizomycotina</taxon>
        <taxon>Sordariomycetes</taxon>
        <taxon>Hypocreomycetidae</taxon>
        <taxon>Glomerellales</taxon>
        <taxon>Glomerellaceae</taxon>
        <taxon>Colletotrichum</taxon>
        <taxon>Colletotrichum orchidearum species complex</taxon>
    </lineage>
</organism>
<feature type="compositionally biased region" description="Polar residues" evidence="1">
    <location>
        <begin position="174"/>
        <end position="184"/>
    </location>
</feature>
<gene>
    <name evidence="2" type="ORF">CSOJ01_03283</name>
</gene>
<dbReference type="Proteomes" id="UP000652219">
    <property type="component" value="Unassembled WGS sequence"/>
</dbReference>
<accession>A0A8H6JM93</accession>
<feature type="region of interest" description="Disordered" evidence="1">
    <location>
        <begin position="161"/>
        <end position="189"/>
    </location>
</feature>
<proteinExistence type="predicted"/>
<feature type="compositionally biased region" description="Basic and acidic residues" evidence="1">
    <location>
        <begin position="1"/>
        <end position="18"/>
    </location>
</feature>
<dbReference type="AlphaFoldDB" id="A0A8H6JM93"/>
<dbReference type="EMBL" id="WIGN01000032">
    <property type="protein sequence ID" value="KAF6815804.1"/>
    <property type="molecule type" value="Genomic_DNA"/>
</dbReference>
<comment type="caution">
    <text evidence="2">The sequence shown here is derived from an EMBL/GenBank/DDBJ whole genome shotgun (WGS) entry which is preliminary data.</text>
</comment>
<name>A0A8H6JM93_9PEZI</name>
<keyword evidence="3" id="KW-1185">Reference proteome</keyword>
<feature type="region of interest" description="Disordered" evidence="1">
    <location>
        <begin position="1"/>
        <end position="149"/>
    </location>
</feature>
<feature type="compositionally biased region" description="Basic and acidic residues" evidence="1">
    <location>
        <begin position="39"/>
        <end position="53"/>
    </location>
</feature>
<evidence type="ECO:0000313" key="2">
    <source>
        <dbReference type="EMBL" id="KAF6815804.1"/>
    </source>
</evidence>
<feature type="compositionally biased region" description="Low complexity" evidence="1">
    <location>
        <begin position="110"/>
        <end position="119"/>
    </location>
</feature>
<protein>
    <submittedName>
        <fullName evidence="2">Uncharacterized protein</fullName>
    </submittedName>
</protein>
<evidence type="ECO:0000313" key="3">
    <source>
        <dbReference type="Proteomes" id="UP000652219"/>
    </source>
</evidence>
<reference evidence="2 3" key="1">
    <citation type="journal article" date="2020" name="Phytopathology">
        <title>Genome Sequence Resources of Colletotrichum truncatum, C. plurivorum, C. musicola, and C. sojae: Four Species Pathogenic to Soybean (Glycine max).</title>
        <authorList>
            <person name="Rogerio F."/>
            <person name="Boufleur T.R."/>
            <person name="Ciampi-Guillardi M."/>
            <person name="Sukno S.A."/>
            <person name="Thon M.R."/>
            <person name="Massola Junior N.S."/>
            <person name="Baroncelli R."/>
        </authorList>
    </citation>
    <scope>NUCLEOTIDE SEQUENCE [LARGE SCALE GENOMIC DNA]</scope>
    <source>
        <strain evidence="2 3">LFN0009</strain>
    </source>
</reference>
<feature type="compositionally biased region" description="Polar residues" evidence="1">
    <location>
        <begin position="68"/>
        <end position="84"/>
    </location>
</feature>